<protein>
    <submittedName>
        <fullName evidence="2">ORF8 protein</fullName>
    </submittedName>
</protein>
<sequence length="20" mass="2497">MQYDVLPIEHLRPLFFECFV</sequence>
<evidence type="ECO:0000313" key="2">
    <source>
        <dbReference type="WBParaSite" id="Hba_11735"/>
    </source>
</evidence>
<accession>A0A1I7X2U6</accession>
<reference evidence="2" key="1">
    <citation type="submission" date="2016-11" db="UniProtKB">
        <authorList>
            <consortium name="WormBaseParasite"/>
        </authorList>
    </citation>
    <scope>IDENTIFICATION</scope>
</reference>
<name>A0A1I7X2U6_HETBA</name>
<dbReference type="WBParaSite" id="Hba_11735">
    <property type="protein sequence ID" value="Hba_11735"/>
    <property type="gene ID" value="Hba_11735"/>
</dbReference>
<keyword evidence="1" id="KW-1185">Reference proteome</keyword>
<organism evidence="1 2">
    <name type="scientific">Heterorhabditis bacteriophora</name>
    <name type="common">Entomopathogenic nematode worm</name>
    <dbReference type="NCBI Taxonomy" id="37862"/>
    <lineage>
        <taxon>Eukaryota</taxon>
        <taxon>Metazoa</taxon>
        <taxon>Ecdysozoa</taxon>
        <taxon>Nematoda</taxon>
        <taxon>Chromadorea</taxon>
        <taxon>Rhabditida</taxon>
        <taxon>Rhabditina</taxon>
        <taxon>Rhabditomorpha</taxon>
        <taxon>Strongyloidea</taxon>
        <taxon>Heterorhabditidae</taxon>
        <taxon>Heterorhabditis</taxon>
    </lineage>
</organism>
<dbReference type="AlphaFoldDB" id="A0A1I7X2U6"/>
<proteinExistence type="predicted"/>
<evidence type="ECO:0000313" key="1">
    <source>
        <dbReference type="Proteomes" id="UP000095283"/>
    </source>
</evidence>
<dbReference type="Proteomes" id="UP000095283">
    <property type="component" value="Unplaced"/>
</dbReference>